<keyword evidence="8" id="KW-0472">Membrane</keyword>
<gene>
    <name evidence="10" type="ORF">SAMN06296008_10424</name>
</gene>
<reference evidence="10 11" key="1">
    <citation type="submission" date="2017-04" db="EMBL/GenBank/DDBJ databases">
        <authorList>
            <person name="Afonso C.L."/>
            <person name="Miller P.J."/>
            <person name="Scott M.A."/>
            <person name="Spackman E."/>
            <person name="Goraichik I."/>
            <person name="Dimitrov K.M."/>
            <person name="Suarez D.L."/>
            <person name="Swayne D.E."/>
        </authorList>
    </citation>
    <scope>NUCLEOTIDE SEQUENCE [LARGE SCALE GENOMIC DNA]</scope>
    <source>
        <strain evidence="10 11">VK13</strain>
    </source>
</reference>
<dbReference type="InterPro" id="IPR050166">
    <property type="entry name" value="ABC_transporter_ATP-bind"/>
</dbReference>
<evidence type="ECO:0000256" key="2">
    <source>
        <dbReference type="ARBA" id="ARBA00005417"/>
    </source>
</evidence>
<name>A0A1W1YYJ2_9BURK</name>
<dbReference type="PANTHER" id="PTHR42788">
    <property type="entry name" value="TAURINE IMPORT ATP-BINDING PROTEIN-RELATED"/>
    <property type="match status" value="1"/>
</dbReference>
<feature type="domain" description="ABC transporter" evidence="9">
    <location>
        <begin position="8"/>
        <end position="239"/>
    </location>
</feature>
<evidence type="ECO:0000256" key="1">
    <source>
        <dbReference type="ARBA" id="ARBA00004202"/>
    </source>
</evidence>
<evidence type="ECO:0000256" key="5">
    <source>
        <dbReference type="ARBA" id="ARBA00022519"/>
    </source>
</evidence>
<keyword evidence="11" id="KW-1185">Reference proteome</keyword>
<dbReference type="STRING" id="1938817.SAMN06296008_10424"/>
<dbReference type="GO" id="GO:0005886">
    <property type="term" value="C:plasma membrane"/>
    <property type="evidence" value="ECO:0007669"/>
    <property type="project" value="UniProtKB-SubCell"/>
</dbReference>
<dbReference type="Pfam" id="PF00005">
    <property type="entry name" value="ABC_tran"/>
    <property type="match status" value="1"/>
</dbReference>
<dbReference type="EMBL" id="FWXJ01000004">
    <property type="protein sequence ID" value="SMC41297.1"/>
    <property type="molecule type" value="Genomic_DNA"/>
</dbReference>
<dbReference type="PROSITE" id="PS00211">
    <property type="entry name" value="ABC_TRANSPORTER_1"/>
    <property type="match status" value="1"/>
</dbReference>
<dbReference type="SMART" id="SM00382">
    <property type="entry name" value="AAA"/>
    <property type="match status" value="1"/>
</dbReference>
<dbReference type="PANTHER" id="PTHR42788:SF7">
    <property type="entry name" value="NITRATE ABC TRANSPORTER ATP-BINDING PROTEIN"/>
    <property type="match status" value="1"/>
</dbReference>
<dbReference type="InterPro" id="IPR003593">
    <property type="entry name" value="AAA+_ATPase"/>
</dbReference>
<dbReference type="InterPro" id="IPR027417">
    <property type="entry name" value="P-loop_NTPase"/>
</dbReference>
<dbReference type="CDD" id="cd03293">
    <property type="entry name" value="ABC_NrtD_SsuB_transporters"/>
    <property type="match status" value="1"/>
</dbReference>
<keyword evidence="7 10" id="KW-0067">ATP-binding</keyword>
<evidence type="ECO:0000256" key="6">
    <source>
        <dbReference type="ARBA" id="ARBA00022741"/>
    </source>
</evidence>
<comment type="similarity">
    <text evidence="2">Belongs to the ABC transporter superfamily.</text>
</comment>
<keyword evidence="6" id="KW-0547">Nucleotide-binding</keyword>
<dbReference type="GO" id="GO:0016887">
    <property type="term" value="F:ATP hydrolysis activity"/>
    <property type="evidence" value="ECO:0007669"/>
    <property type="project" value="InterPro"/>
</dbReference>
<dbReference type="Proteomes" id="UP000192708">
    <property type="component" value="Unassembled WGS sequence"/>
</dbReference>
<evidence type="ECO:0000256" key="8">
    <source>
        <dbReference type="ARBA" id="ARBA00023136"/>
    </source>
</evidence>
<dbReference type="NCBIfam" id="TIGR01184">
    <property type="entry name" value="ntrCD"/>
    <property type="match status" value="1"/>
</dbReference>
<dbReference type="PROSITE" id="PS50893">
    <property type="entry name" value="ABC_TRANSPORTER_2"/>
    <property type="match status" value="1"/>
</dbReference>
<dbReference type="RefSeq" id="WP_084283001.1">
    <property type="nucleotide sequence ID" value="NZ_FWXJ01000004.1"/>
</dbReference>
<evidence type="ECO:0000259" key="9">
    <source>
        <dbReference type="PROSITE" id="PS50893"/>
    </source>
</evidence>
<dbReference type="AlphaFoldDB" id="A0A1W1YYJ2"/>
<accession>A0A1W1YYJ2</accession>
<dbReference type="Gene3D" id="3.40.50.300">
    <property type="entry name" value="P-loop containing nucleotide triphosphate hydrolases"/>
    <property type="match status" value="1"/>
</dbReference>
<dbReference type="GO" id="GO:0015112">
    <property type="term" value="F:nitrate transmembrane transporter activity"/>
    <property type="evidence" value="ECO:0007669"/>
    <property type="project" value="InterPro"/>
</dbReference>
<evidence type="ECO:0000256" key="7">
    <source>
        <dbReference type="ARBA" id="ARBA00022840"/>
    </source>
</evidence>
<keyword evidence="5" id="KW-0997">Cell inner membrane</keyword>
<evidence type="ECO:0000256" key="3">
    <source>
        <dbReference type="ARBA" id="ARBA00022448"/>
    </source>
</evidence>
<evidence type="ECO:0000313" key="10">
    <source>
        <dbReference type="EMBL" id="SMC41297.1"/>
    </source>
</evidence>
<evidence type="ECO:0000256" key="4">
    <source>
        <dbReference type="ARBA" id="ARBA00022475"/>
    </source>
</evidence>
<proteinExistence type="inferred from homology"/>
<comment type="subcellular location">
    <subcellularLocation>
        <location evidence="1">Cell membrane</location>
        <topology evidence="1">Peripheral membrane protein</topology>
    </subcellularLocation>
</comment>
<evidence type="ECO:0000313" key="11">
    <source>
        <dbReference type="Proteomes" id="UP000192708"/>
    </source>
</evidence>
<keyword evidence="4" id="KW-1003">Cell membrane</keyword>
<keyword evidence="3" id="KW-0813">Transport</keyword>
<sequence>MQTENTFLAVENLSKSYKSDGPPVFDGINFNIERGEFVCIIGHSGCGKTTILNVLAGLEDATTGYAYMLGREIKGPSLDRGVVFQGHALMPWMTVLQNVCFAVKSKYPDWNREKIATHSKKYLEMVGLVNAENKKPSELSGGMKQRVGIARAFAIEPKMLLLDEPFGALDALTRGVIQDELLKICSETAQTVFMITHDVDEAILLSDKIMLMSNGPNARIAEIVVNTLPKDRKRANLHHDPMYYPMRNHLVDFLVNRSKDLQAKGASGGLDGYQPVIVRPGVDESHTH</sequence>
<dbReference type="InterPro" id="IPR017871">
    <property type="entry name" value="ABC_transporter-like_CS"/>
</dbReference>
<dbReference type="InterPro" id="IPR005890">
    <property type="entry name" value="NO3_transporter_ATP-bd-like"/>
</dbReference>
<organism evidence="10 11">
    <name type="scientific">Polynucleobacter kasalickyi</name>
    <dbReference type="NCBI Taxonomy" id="1938817"/>
    <lineage>
        <taxon>Bacteria</taxon>
        <taxon>Pseudomonadati</taxon>
        <taxon>Pseudomonadota</taxon>
        <taxon>Betaproteobacteria</taxon>
        <taxon>Burkholderiales</taxon>
        <taxon>Burkholderiaceae</taxon>
        <taxon>Polynucleobacter</taxon>
    </lineage>
</organism>
<dbReference type="InterPro" id="IPR003439">
    <property type="entry name" value="ABC_transporter-like_ATP-bd"/>
</dbReference>
<protein>
    <submittedName>
        <fullName evidence="10">Nitrate/nitrite transport system ATP-binding protein</fullName>
    </submittedName>
</protein>
<dbReference type="GO" id="GO:0005524">
    <property type="term" value="F:ATP binding"/>
    <property type="evidence" value="ECO:0007669"/>
    <property type="project" value="UniProtKB-KW"/>
</dbReference>
<dbReference type="SUPFAM" id="SSF52540">
    <property type="entry name" value="P-loop containing nucleoside triphosphate hydrolases"/>
    <property type="match status" value="1"/>
</dbReference>
<dbReference type="OrthoDB" id="9783039at2"/>